<dbReference type="Pfam" id="PF00702">
    <property type="entry name" value="Hydrolase"/>
    <property type="match status" value="1"/>
</dbReference>
<dbReference type="GO" id="GO:0016787">
    <property type="term" value="F:hydrolase activity"/>
    <property type="evidence" value="ECO:0007669"/>
    <property type="project" value="UniProtKB-KW"/>
</dbReference>
<accession>A0ABS6ZGS4</accession>
<dbReference type="SFLD" id="SFLDG01129">
    <property type="entry name" value="C1.5:_HAD__Beta-PGM__Phosphata"/>
    <property type="match status" value="1"/>
</dbReference>
<dbReference type="PRINTS" id="PR00413">
    <property type="entry name" value="HADHALOGNASE"/>
</dbReference>
<dbReference type="RefSeq" id="WP_219671708.1">
    <property type="nucleotide sequence ID" value="NZ_WTFF01000444.1"/>
</dbReference>
<dbReference type="InterPro" id="IPR036412">
    <property type="entry name" value="HAD-like_sf"/>
</dbReference>
<dbReference type="NCBIfam" id="TIGR01509">
    <property type="entry name" value="HAD-SF-IA-v3"/>
    <property type="match status" value="1"/>
</dbReference>
<organism evidence="1 2">
    <name type="scientific">Streptomyces bambusae</name>
    <dbReference type="NCBI Taxonomy" id="1550616"/>
    <lineage>
        <taxon>Bacteria</taxon>
        <taxon>Bacillati</taxon>
        <taxon>Actinomycetota</taxon>
        <taxon>Actinomycetes</taxon>
        <taxon>Kitasatosporales</taxon>
        <taxon>Streptomycetaceae</taxon>
        <taxon>Streptomyces</taxon>
    </lineage>
</organism>
<reference evidence="1 2" key="1">
    <citation type="submission" date="2019-12" db="EMBL/GenBank/DDBJ databases">
        <title>Genome sequence of Streptomyces bambusae.</title>
        <authorList>
            <person name="Bansal K."/>
            <person name="Choksket S."/>
            <person name="Korpole S."/>
            <person name="Patil P.B."/>
        </authorList>
    </citation>
    <scope>NUCLEOTIDE SEQUENCE [LARGE SCALE GENOMIC DNA]</scope>
    <source>
        <strain evidence="1 2">SK60</strain>
    </source>
</reference>
<dbReference type="Proteomes" id="UP000812013">
    <property type="component" value="Unassembled WGS sequence"/>
</dbReference>
<comment type="caution">
    <text evidence="1">The sequence shown here is derived from an EMBL/GenBank/DDBJ whole genome shotgun (WGS) entry which is preliminary data.</text>
</comment>
<name>A0ABS6ZGS4_9ACTN</name>
<evidence type="ECO:0000313" key="2">
    <source>
        <dbReference type="Proteomes" id="UP000812013"/>
    </source>
</evidence>
<dbReference type="Gene3D" id="1.10.150.240">
    <property type="entry name" value="Putative phosphatase, domain 2"/>
    <property type="match status" value="1"/>
</dbReference>
<dbReference type="InterPro" id="IPR006439">
    <property type="entry name" value="HAD-SF_hydro_IA"/>
</dbReference>
<keyword evidence="2" id="KW-1185">Reference proteome</keyword>
<dbReference type="Gene3D" id="3.40.50.1000">
    <property type="entry name" value="HAD superfamily/HAD-like"/>
    <property type="match status" value="1"/>
</dbReference>
<keyword evidence="1" id="KW-0378">Hydrolase</keyword>
<dbReference type="InterPro" id="IPR050155">
    <property type="entry name" value="HAD-like_hydrolase_sf"/>
</dbReference>
<evidence type="ECO:0000313" key="1">
    <source>
        <dbReference type="EMBL" id="MBW5486639.1"/>
    </source>
</evidence>
<protein>
    <submittedName>
        <fullName evidence="1">HAD-IA family hydrolase</fullName>
    </submittedName>
</protein>
<dbReference type="InterPro" id="IPR023198">
    <property type="entry name" value="PGP-like_dom2"/>
</dbReference>
<proteinExistence type="predicted"/>
<dbReference type="SUPFAM" id="SSF56784">
    <property type="entry name" value="HAD-like"/>
    <property type="match status" value="1"/>
</dbReference>
<dbReference type="InterPro" id="IPR023214">
    <property type="entry name" value="HAD_sf"/>
</dbReference>
<sequence>MDRAALFDVDGTLADTNYLHVTAWFEALRQAGHTVSMHAVHRALGLPAAELVGQVLGGRRGPDENGQITAAHDAFYGTWFDRLPALQSAGDLLRRLDRRGWRVVLVTSASAAELAVLRAAIDAEDVIAASVSGEDVREGKPGPEPLHRALELVGVEPRRAVFVGDTVWDMEAGCRAGVTCVGLLSGGIPREDLAQAGAAAVYAHPAELLAQLDGSPFAEGAEPSAP</sequence>
<dbReference type="EMBL" id="WTFF01000444">
    <property type="protein sequence ID" value="MBW5486639.1"/>
    <property type="molecule type" value="Genomic_DNA"/>
</dbReference>
<dbReference type="PANTHER" id="PTHR43434:SF16">
    <property type="entry name" value="BLL8046 PROTEIN"/>
    <property type="match status" value="1"/>
</dbReference>
<dbReference type="PANTHER" id="PTHR43434">
    <property type="entry name" value="PHOSPHOGLYCOLATE PHOSPHATASE"/>
    <property type="match status" value="1"/>
</dbReference>
<dbReference type="SFLD" id="SFLDS00003">
    <property type="entry name" value="Haloacid_Dehalogenase"/>
    <property type="match status" value="1"/>
</dbReference>
<dbReference type="NCBIfam" id="TIGR01549">
    <property type="entry name" value="HAD-SF-IA-v1"/>
    <property type="match status" value="1"/>
</dbReference>
<gene>
    <name evidence="1" type="ORF">GPJ59_33540</name>
</gene>